<accession>A0A9E7ZTA6</accession>
<dbReference type="InterPro" id="IPR007016">
    <property type="entry name" value="O-antigen_ligase-rel_domated"/>
</dbReference>
<evidence type="ECO:0000256" key="2">
    <source>
        <dbReference type="ARBA" id="ARBA00022692"/>
    </source>
</evidence>
<feature type="transmembrane region" description="Helical" evidence="5">
    <location>
        <begin position="66"/>
        <end position="88"/>
    </location>
</feature>
<feature type="transmembrane region" description="Helical" evidence="5">
    <location>
        <begin position="362"/>
        <end position="382"/>
    </location>
</feature>
<feature type="transmembrane region" description="Helical" evidence="5">
    <location>
        <begin position="38"/>
        <end position="60"/>
    </location>
</feature>
<evidence type="ECO:0000256" key="5">
    <source>
        <dbReference type="SAM" id="Phobius"/>
    </source>
</evidence>
<feature type="transmembrane region" description="Helical" evidence="5">
    <location>
        <begin position="189"/>
        <end position="207"/>
    </location>
</feature>
<evidence type="ECO:0000256" key="1">
    <source>
        <dbReference type="ARBA" id="ARBA00004141"/>
    </source>
</evidence>
<feature type="domain" description="O-antigen ligase-related" evidence="6">
    <location>
        <begin position="229"/>
        <end position="371"/>
    </location>
</feature>
<dbReference type="InterPro" id="IPR051533">
    <property type="entry name" value="WaaL-like"/>
</dbReference>
<organism evidence="7">
    <name type="scientific">Bosea sp. NBC_00436</name>
    <dbReference type="NCBI Taxonomy" id="2969620"/>
    <lineage>
        <taxon>Bacteria</taxon>
        <taxon>Pseudomonadati</taxon>
        <taxon>Pseudomonadota</taxon>
        <taxon>Alphaproteobacteria</taxon>
        <taxon>Hyphomicrobiales</taxon>
        <taxon>Boseaceae</taxon>
        <taxon>Bosea</taxon>
    </lineage>
</organism>
<feature type="transmembrane region" description="Helical" evidence="5">
    <location>
        <begin position="121"/>
        <end position="142"/>
    </location>
</feature>
<dbReference type="GO" id="GO:0016020">
    <property type="term" value="C:membrane"/>
    <property type="evidence" value="ECO:0007669"/>
    <property type="project" value="UniProtKB-SubCell"/>
</dbReference>
<evidence type="ECO:0000313" key="7">
    <source>
        <dbReference type="EMBL" id="UZF86706.1"/>
    </source>
</evidence>
<keyword evidence="4 5" id="KW-0472">Membrane</keyword>
<comment type="subcellular location">
    <subcellularLocation>
        <location evidence="1">Membrane</location>
        <topology evidence="1">Multi-pass membrane protein</topology>
    </subcellularLocation>
</comment>
<dbReference type="PANTHER" id="PTHR37422">
    <property type="entry name" value="TEICHURONIC ACID BIOSYNTHESIS PROTEIN TUAE"/>
    <property type="match status" value="1"/>
</dbReference>
<gene>
    <name evidence="7" type="ORF">NWE54_23575</name>
</gene>
<feature type="transmembrane region" description="Helical" evidence="5">
    <location>
        <begin position="242"/>
        <end position="257"/>
    </location>
</feature>
<feature type="transmembrane region" description="Helical" evidence="5">
    <location>
        <begin position="413"/>
        <end position="432"/>
    </location>
</feature>
<keyword evidence="3 5" id="KW-1133">Transmembrane helix</keyword>
<reference evidence="7" key="1">
    <citation type="submission" date="2022-08" db="EMBL/GenBank/DDBJ databases">
        <title>Complete Genome Sequences of 2 Bosea sp. soil isolates.</title>
        <authorList>
            <person name="Alvarez Arevalo M."/>
            <person name="Sterndorff E.B."/>
            <person name="Faurdal D."/>
            <person name="Joergensen T.S."/>
            <person name="Weber T."/>
        </authorList>
    </citation>
    <scope>NUCLEOTIDE SEQUENCE</scope>
    <source>
        <strain evidence="7">NBC_00436</strain>
    </source>
</reference>
<keyword evidence="7" id="KW-0436">Ligase</keyword>
<sequence>MAPRTSAVTPGDLLSPEADRVRRTCSVREANAEAVWRLLRGLVFAILLIRASTDPIFNLLGGDSGAASMGVGALFNVLAIAVAGILFLQAPLKAPFPVMAIWGPFLLIAFSSAFQAPDFNAAVRLASVLLTYWAFFAIPFFILRSSRDILLFIQVVFVSSIPPTLYAFVDLAQGLSDLHDFRLQSTFTHPNIYAFYLVLLLGLALYVRASGIVRASPRIRMLVTLYIPLLVVLLLLTKTRSAWGACALMFLVYAVGIERRFLFGLLLLPVLFIANPNLMDRVTDVTAAPAIDDFSELNADTRLNSYAWREALWESVLPRVLEQPLLGHGLETLRPSVPRFFPLVNPPGIDGHNLYLQMSFELGLLGLLALLWLFGCVAWCLARGWRRDPPGVLIIGCLLFGYMLESYSDNMHFYLAFNWYFWFVMGTLCAWIRHDGIELARGSWTGRISGFSA</sequence>
<dbReference type="GO" id="GO:0016874">
    <property type="term" value="F:ligase activity"/>
    <property type="evidence" value="ECO:0007669"/>
    <property type="project" value="UniProtKB-KW"/>
</dbReference>
<keyword evidence="2 5" id="KW-0812">Transmembrane</keyword>
<feature type="transmembrane region" description="Helical" evidence="5">
    <location>
        <begin position="95"/>
        <end position="115"/>
    </location>
</feature>
<dbReference type="PANTHER" id="PTHR37422:SF13">
    <property type="entry name" value="LIPOPOLYSACCHARIDE BIOSYNTHESIS PROTEIN PA4999-RELATED"/>
    <property type="match status" value="1"/>
</dbReference>
<evidence type="ECO:0000256" key="3">
    <source>
        <dbReference type="ARBA" id="ARBA00022989"/>
    </source>
</evidence>
<dbReference type="AlphaFoldDB" id="A0A9E7ZTA6"/>
<evidence type="ECO:0000256" key="4">
    <source>
        <dbReference type="ARBA" id="ARBA00023136"/>
    </source>
</evidence>
<dbReference type="EMBL" id="CP102774">
    <property type="protein sequence ID" value="UZF86706.1"/>
    <property type="molecule type" value="Genomic_DNA"/>
</dbReference>
<evidence type="ECO:0000259" key="6">
    <source>
        <dbReference type="Pfam" id="PF04932"/>
    </source>
</evidence>
<feature type="transmembrane region" description="Helical" evidence="5">
    <location>
        <begin position="262"/>
        <end position="279"/>
    </location>
</feature>
<dbReference type="Pfam" id="PF04932">
    <property type="entry name" value="Wzy_C"/>
    <property type="match status" value="1"/>
</dbReference>
<feature type="transmembrane region" description="Helical" evidence="5">
    <location>
        <begin position="219"/>
        <end position="236"/>
    </location>
</feature>
<protein>
    <submittedName>
        <fullName evidence="7">O-antigen ligase family protein</fullName>
    </submittedName>
</protein>
<proteinExistence type="predicted"/>
<feature type="transmembrane region" description="Helical" evidence="5">
    <location>
        <begin position="389"/>
        <end position="407"/>
    </location>
</feature>
<feature type="transmembrane region" description="Helical" evidence="5">
    <location>
        <begin position="149"/>
        <end position="169"/>
    </location>
</feature>
<name>A0A9E7ZTA6_9HYPH</name>